<reference evidence="2 3" key="1">
    <citation type="submission" date="2014-06" db="EMBL/GenBank/DDBJ databases">
        <authorList>
            <person name="Urmite Genomes Urmite Genomes"/>
        </authorList>
    </citation>
    <scope>NUCLEOTIDE SEQUENCE [LARGE SCALE GENOMIC DNA]</scope>
</reference>
<evidence type="ECO:0000313" key="3">
    <source>
        <dbReference type="Proteomes" id="UP000044071"/>
    </source>
</evidence>
<dbReference type="EMBL" id="CCSB01000001">
    <property type="protein sequence ID" value="CDZ76162.1"/>
    <property type="molecule type" value="Genomic_DNA"/>
</dbReference>
<feature type="region of interest" description="Disordered" evidence="1">
    <location>
        <begin position="275"/>
        <end position="303"/>
    </location>
</feature>
<gene>
    <name evidence="2" type="ORF">BN59_00428</name>
</gene>
<evidence type="ECO:0000313" key="2">
    <source>
        <dbReference type="EMBL" id="CDZ76162.1"/>
    </source>
</evidence>
<keyword evidence="3" id="KW-1185">Reference proteome</keyword>
<dbReference type="Proteomes" id="UP000044071">
    <property type="component" value="Unassembled WGS sequence"/>
</dbReference>
<sequence>MILDLDTVTALIKFLNSKLTNSDQQARKNAFGSFSTMVDVVETRLSLLVSQSQKNEAQNLKEAMKLLSSEQLATFNKEKAILLANMNRVIVNITRFEAICSAVLRATASGTNGCQEHAILVSLAFFKLLGLERAKEIECIQFKAINGGSHESVALNRAGQLDDVSSWGKGCLVVDSWGQWCRTINYLPEDTAVRNLKDYGMYANLKISVAHQLDMQLELLQSYKDNPQHLLHKIERDTYDLLADYYKKMIAAAIREADLPDLRFLPSLASSPSTLIQSTTTTKKQVDESNANQERIPAANFPP</sequence>
<feature type="compositionally biased region" description="Polar residues" evidence="1">
    <location>
        <begin position="275"/>
        <end position="293"/>
    </location>
</feature>
<name>A0A078KT77_9GAMM</name>
<dbReference type="AlphaFoldDB" id="A0A078KT77"/>
<protein>
    <submittedName>
        <fullName evidence="2">Uncharacterized protein</fullName>
    </submittedName>
</protein>
<dbReference type="STRING" id="1034943.BN59_00428"/>
<dbReference type="RefSeq" id="WP_043872757.1">
    <property type="nucleotide sequence ID" value="NZ_CCVW01000001.1"/>
</dbReference>
<proteinExistence type="predicted"/>
<accession>A0A078KT77</accession>
<dbReference type="OrthoDB" id="5635994at2"/>
<organism evidence="2 3">
    <name type="scientific">Legionella massiliensis</name>
    <dbReference type="NCBI Taxonomy" id="1034943"/>
    <lineage>
        <taxon>Bacteria</taxon>
        <taxon>Pseudomonadati</taxon>
        <taxon>Pseudomonadota</taxon>
        <taxon>Gammaproteobacteria</taxon>
        <taxon>Legionellales</taxon>
        <taxon>Legionellaceae</taxon>
        <taxon>Legionella</taxon>
    </lineage>
</organism>
<evidence type="ECO:0000256" key="1">
    <source>
        <dbReference type="SAM" id="MobiDB-lite"/>
    </source>
</evidence>